<dbReference type="AlphaFoldDB" id="A0ABD5UW45"/>
<feature type="region of interest" description="Disordered" evidence="1">
    <location>
        <begin position="1"/>
        <end position="28"/>
    </location>
</feature>
<protein>
    <recommendedName>
        <fullName evidence="2">Ig-like domain-containing protein</fullName>
    </recommendedName>
</protein>
<name>A0ABD5UW45_9EURY</name>
<feature type="compositionally biased region" description="Basic and acidic residues" evidence="1">
    <location>
        <begin position="17"/>
        <end position="26"/>
    </location>
</feature>
<feature type="domain" description="Ig-like" evidence="2">
    <location>
        <begin position="40"/>
        <end position="119"/>
    </location>
</feature>
<accession>A0ABD5UW45</accession>
<dbReference type="RefSeq" id="WP_379741393.1">
    <property type="nucleotide sequence ID" value="NZ_JBHSVN010000001.1"/>
</dbReference>
<sequence>MPIEVEKMATNSGLDSTEQHRDRSTESEDILIRNYDTNDPHRIKVALRDKNGQQVFENKYVVRPQGIKSVSDAFKPGTYVISVQCDDIHEEQLEIDIGTQPEKTAVIELGNGILSITQGLF</sequence>
<proteinExistence type="predicted"/>
<dbReference type="EMBL" id="JBHSXL010000004">
    <property type="protein sequence ID" value="MFC6892018.1"/>
    <property type="molecule type" value="Genomic_DNA"/>
</dbReference>
<organism evidence="3 4">
    <name type="scientific">Halopenitus salinus</name>
    <dbReference type="NCBI Taxonomy" id="1198295"/>
    <lineage>
        <taxon>Archaea</taxon>
        <taxon>Methanobacteriati</taxon>
        <taxon>Methanobacteriota</taxon>
        <taxon>Stenosarchaea group</taxon>
        <taxon>Halobacteria</taxon>
        <taxon>Halobacteriales</taxon>
        <taxon>Haloferacaceae</taxon>
        <taxon>Halopenitus</taxon>
    </lineage>
</organism>
<dbReference type="InterPro" id="IPR058929">
    <property type="entry name" value="Ig_halo"/>
</dbReference>
<reference evidence="3 4" key="1">
    <citation type="journal article" date="2019" name="Int. J. Syst. Evol. Microbiol.">
        <title>The Global Catalogue of Microorganisms (GCM) 10K type strain sequencing project: providing services to taxonomists for standard genome sequencing and annotation.</title>
        <authorList>
            <consortium name="The Broad Institute Genomics Platform"/>
            <consortium name="The Broad Institute Genome Sequencing Center for Infectious Disease"/>
            <person name="Wu L."/>
            <person name="Ma J."/>
        </authorList>
    </citation>
    <scope>NUCLEOTIDE SEQUENCE [LARGE SCALE GENOMIC DNA]</scope>
    <source>
        <strain evidence="3 4">SKJ47</strain>
    </source>
</reference>
<dbReference type="Proteomes" id="UP001596296">
    <property type="component" value="Unassembled WGS sequence"/>
</dbReference>
<comment type="caution">
    <text evidence="3">The sequence shown here is derived from an EMBL/GenBank/DDBJ whole genome shotgun (WGS) entry which is preliminary data.</text>
</comment>
<keyword evidence="4" id="KW-1185">Reference proteome</keyword>
<evidence type="ECO:0000259" key="2">
    <source>
        <dbReference type="Pfam" id="PF25942"/>
    </source>
</evidence>
<gene>
    <name evidence="3" type="ORF">ACFQE9_05245</name>
</gene>
<dbReference type="Pfam" id="PF25942">
    <property type="entry name" value="Ig_halo"/>
    <property type="match status" value="1"/>
</dbReference>
<evidence type="ECO:0000256" key="1">
    <source>
        <dbReference type="SAM" id="MobiDB-lite"/>
    </source>
</evidence>
<evidence type="ECO:0000313" key="4">
    <source>
        <dbReference type="Proteomes" id="UP001596296"/>
    </source>
</evidence>
<evidence type="ECO:0000313" key="3">
    <source>
        <dbReference type="EMBL" id="MFC6892018.1"/>
    </source>
</evidence>